<name>A0A834XVD1_APHGI</name>
<dbReference type="PROSITE" id="PS50102">
    <property type="entry name" value="RRM"/>
    <property type="match status" value="1"/>
</dbReference>
<dbReference type="Gene3D" id="1.20.1280.50">
    <property type="match status" value="1"/>
</dbReference>
<dbReference type="SUPFAM" id="SSF81383">
    <property type="entry name" value="F-box domain"/>
    <property type="match status" value="1"/>
</dbReference>
<sequence length="165" mass="19247">MEIDQVSAKRKIEYSHDSVNESLLVENIVGRVSRSYLQKIFSSYGSVECKFLNKKTSGTFAVVEFDQVEDAIRAIGAANKNKIILNDEILKVSFDLTHKRKRRKLNNYLNDDTLIHRLNEDCMKKIFSYLNVDERLILDEVCTRWMDISATSWSDIKTFSWNEIK</sequence>
<gene>
    <name evidence="4" type="ORF">HCN44_001627</name>
</gene>
<dbReference type="GO" id="GO:0003723">
    <property type="term" value="F:RNA binding"/>
    <property type="evidence" value="ECO:0007669"/>
    <property type="project" value="UniProtKB-UniRule"/>
</dbReference>
<dbReference type="Gene3D" id="3.30.70.330">
    <property type="match status" value="1"/>
</dbReference>
<accession>A0A834XVD1</accession>
<dbReference type="Pfam" id="PF00646">
    <property type="entry name" value="F-box"/>
    <property type="match status" value="1"/>
</dbReference>
<dbReference type="InterPro" id="IPR000504">
    <property type="entry name" value="RRM_dom"/>
</dbReference>
<protein>
    <recommendedName>
        <fullName evidence="3">RRM domain-containing protein</fullName>
    </recommendedName>
</protein>
<evidence type="ECO:0000256" key="2">
    <source>
        <dbReference type="PROSITE-ProRule" id="PRU00176"/>
    </source>
</evidence>
<dbReference type="InterPro" id="IPR036047">
    <property type="entry name" value="F-box-like_dom_sf"/>
</dbReference>
<proteinExistence type="predicted"/>
<evidence type="ECO:0000256" key="1">
    <source>
        <dbReference type="ARBA" id="ARBA00022884"/>
    </source>
</evidence>
<comment type="caution">
    <text evidence="4">The sequence shown here is derived from an EMBL/GenBank/DDBJ whole genome shotgun (WGS) entry which is preliminary data.</text>
</comment>
<evidence type="ECO:0000313" key="5">
    <source>
        <dbReference type="Proteomes" id="UP000639338"/>
    </source>
</evidence>
<dbReference type="InterPro" id="IPR035979">
    <property type="entry name" value="RBD_domain_sf"/>
</dbReference>
<dbReference type="InterPro" id="IPR001810">
    <property type="entry name" value="F-box_dom"/>
</dbReference>
<dbReference type="InterPro" id="IPR012677">
    <property type="entry name" value="Nucleotide-bd_a/b_plait_sf"/>
</dbReference>
<organism evidence="4 5">
    <name type="scientific">Aphidius gifuensis</name>
    <name type="common">Parasitoid wasp</name>
    <dbReference type="NCBI Taxonomy" id="684658"/>
    <lineage>
        <taxon>Eukaryota</taxon>
        <taxon>Metazoa</taxon>
        <taxon>Ecdysozoa</taxon>
        <taxon>Arthropoda</taxon>
        <taxon>Hexapoda</taxon>
        <taxon>Insecta</taxon>
        <taxon>Pterygota</taxon>
        <taxon>Neoptera</taxon>
        <taxon>Endopterygota</taxon>
        <taxon>Hymenoptera</taxon>
        <taxon>Apocrita</taxon>
        <taxon>Ichneumonoidea</taxon>
        <taxon>Braconidae</taxon>
        <taxon>Aphidiinae</taxon>
        <taxon>Aphidius</taxon>
    </lineage>
</organism>
<dbReference type="Pfam" id="PF00076">
    <property type="entry name" value="RRM_1"/>
    <property type="match status" value="1"/>
</dbReference>
<reference evidence="4 5" key="1">
    <citation type="submission" date="2020-08" db="EMBL/GenBank/DDBJ databases">
        <title>Aphidius gifuensis genome sequencing and assembly.</title>
        <authorList>
            <person name="Du Z."/>
        </authorList>
    </citation>
    <scope>NUCLEOTIDE SEQUENCE [LARGE SCALE GENOMIC DNA]</scope>
    <source>
        <strain evidence="4">YNYX2018</strain>
        <tissue evidence="4">Adults</tissue>
    </source>
</reference>
<keyword evidence="5" id="KW-1185">Reference proteome</keyword>
<evidence type="ECO:0000259" key="3">
    <source>
        <dbReference type="PROSITE" id="PS50102"/>
    </source>
</evidence>
<dbReference type="SMART" id="SM00360">
    <property type="entry name" value="RRM"/>
    <property type="match status" value="1"/>
</dbReference>
<feature type="domain" description="RRM" evidence="3">
    <location>
        <begin position="21"/>
        <end position="97"/>
    </location>
</feature>
<dbReference type="OrthoDB" id="7689274at2759"/>
<dbReference type="AlphaFoldDB" id="A0A834XVD1"/>
<dbReference type="CDD" id="cd00590">
    <property type="entry name" value="RRM_SF"/>
    <property type="match status" value="1"/>
</dbReference>
<evidence type="ECO:0000313" key="4">
    <source>
        <dbReference type="EMBL" id="KAF7992302.1"/>
    </source>
</evidence>
<dbReference type="Proteomes" id="UP000639338">
    <property type="component" value="Unassembled WGS sequence"/>
</dbReference>
<dbReference type="SUPFAM" id="SSF54928">
    <property type="entry name" value="RNA-binding domain, RBD"/>
    <property type="match status" value="1"/>
</dbReference>
<keyword evidence="1 2" id="KW-0694">RNA-binding</keyword>
<dbReference type="EMBL" id="JACMRX010000003">
    <property type="protein sequence ID" value="KAF7992302.1"/>
    <property type="molecule type" value="Genomic_DNA"/>
</dbReference>